<evidence type="ECO:0000256" key="2">
    <source>
        <dbReference type="ARBA" id="ARBA00029460"/>
    </source>
</evidence>
<dbReference type="SUPFAM" id="SSF55174">
    <property type="entry name" value="Alpha-L RNA-binding motif"/>
    <property type="match status" value="1"/>
</dbReference>
<evidence type="ECO:0000313" key="5">
    <source>
        <dbReference type="EMBL" id="SMF14317.1"/>
    </source>
</evidence>
<evidence type="ECO:0000256" key="1">
    <source>
        <dbReference type="ARBA" id="ARBA00022884"/>
    </source>
</evidence>
<evidence type="ECO:0000313" key="6">
    <source>
        <dbReference type="Proteomes" id="UP000192907"/>
    </source>
</evidence>
<dbReference type="STRING" id="1513793.SAMN06296036_105288"/>
<dbReference type="Gene3D" id="3.40.50.150">
    <property type="entry name" value="Vaccinia Virus protein VP39"/>
    <property type="match status" value="1"/>
</dbReference>
<dbReference type="PIRSF" id="PIRSF005578">
    <property type="entry name" value="TlyA"/>
    <property type="match status" value="1"/>
</dbReference>
<dbReference type="PANTHER" id="PTHR32319:SF0">
    <property type="entry name" value="BACTERIAL HEMOLYSIN-LIKE PROTEIN"/>
    <property type="match status" value="1"/>
</dbReference>
<dbReference type="PANTHER" id="PTHR32319">
    <property type="entry name" value="BACTERIAL HEMOLYSIN-LIKE PROTEIN"/>
    <property type="match status" value="1"/>
</dbReference>
<dbReference type="NCBIfam" id="TIGR00478">
    <property type="entry name" value="tly"/>
    <property type="match status" value="1"/>
</dbReference>
<name>A0A1Y6BKT1_9BACT</name>
<feature type="domain" description="RNA-binding S4" evidence="4">
    <location>
        <begin position="43"/>
        <end position="108"/>
    </location>
</feature>
<dbReference type="CDD" id="cd02440">
    <property type="entry name" value="AdoMet_MTases"/>
    <property type="match status" value="1"/>
</dbReference>
<dbReference type="GO" id="GO:0008168">
    <property type="term" value="F:methyltransferase activity"/>
    <property type="evidence" value="ECO:0007669"/>
    <property type="project" value="UniProtKB-KW"/>
</dbReference>
<dbReference type="InterPro" id="IPR002877">
    <property type="entry name" value="RNA_MeTrfase_FtsJ_dom"/>
</dbReference>
<keyword evidence="5" id="KW-0808">Transferase</keyword>
<dbReference type="CDD" id="cd00165">
    <property type="entry name" value="S4"/>
    <property type="match status" value="1"/>
</dbReference>
<reference evidence="6" key="1">
    <citation type="submission" date="2017-04" db="EMBL/GenBank/DDBJ databases">
        <authorList>
            <person name="Varghese N."/>
            <person name="Submissions S."/>
        </authorList>
    </citation>
    <scope>NUCLEOTIDE SEQUENCE [LARGE SCALE GENOMIC DNA]</scope>
    <source>
        <strain evidence="6">RKEM611</strain>
    </source>
</reference>
<evidence type="ECO:0000256" key="3">
    <source>
        <dbReference type="PROSITE-ProRule" id="PRU00182"/>
    </source>
</evidence>
<sequence>MGKPLEIFLHLFYPFEIFCFVVYTEVTQRGLSGRKMGQKLQKVKLYEALVERGLAESHSQAKALIMAGKVVVDDQRADKAGQVVESSTQIRIKGQTDQFVSRGGWKLQGALADFSLLNQVPGMTALDVGASTGGFTDCLLQAGADKVYALDVGTNQLAWSLRQDPRVVSMEKTDIRRIESPIDEKISLVVADISFNSLRRLLPSMLKSCPNKGVTFLLLVKPQFELDAKDIPSGGVVNDDELRQQALLQVRHGLDKLGIHQVEAKDCRLAGRTGNREIFICFKI</sequence>
<dbReference type="GO" id="GO:0032259">
    <property type="term" value="P:methylation"/>
    <property type="evidence" value="ECO:0007669"/>
    <property type="project" value="UniProtKB-KW"/>
</dbReference>
<organism evidence="5 6">
    <name type="scientific">Pseudobacteriovorax antillogorgiicola</name>
    <dbReference type="NCBI Taxonomy" id="1513793"/>
    <lineage>
        <taxon>Bacteria</taxon>
        <taxon>Pseudomonadati</taxon>
        <taxon>Bdellovibrionota</taxon>
        <taxon>Oligoflexia</taxon>
        <taxon>Oligoflexales</taxon>
        <taxon>Pseudobacteriovoracaceae</taxon>
        <taxon>Pseudobacteriovorax</taxon>
    </lineage>
</organism>
<dbReference type="EMBL" id="FWZT01000005">
    <property type="protein sequence ID" value="SMF14317.1"/>
    <property type="molecule type" value="Genomic_DNA"/>
</dbReference>
<dbReference type="AlphaFoldDB" id="A0A1Y6BKT1"/>
<dbReference type="InterPro" id="IPR047048">
    <property type="entry name" value="TlyA"/>
</dbReference>
<accession>A0A1Y6BKT1</accession>
<evidence type="ECO:0000259" key="4">
    <source>
        <dbReference type="SMART" id="SM00363"/>
    </source>
</evidence>
<dbReference type="InterPro" id="IPR029063">
    <property type="entry name" value="SAM-dependent_MTases_sf"/>
</dbReference>
<proteinExistence type="inferred from homology"/>
<dbReference type="InterPro" id="IPR004538">
    <property type="entry name" value="Hemolysin_A/TlyA"/>
</dbReference>
<comment type="similarity">
    <text evidence="2">Belongs to the TlyA family.</text>
</comment>
<keyword evidence="1 3" id="KW-0694">RNA-binding</keyword>
<dbReference type="InterPro" id="IPR036986">
    <property type="entry name" value="S4_RNA-bd_sf"/>
</dbReference>
<dbReference type="PROSITE" id="PS50889">
    <property type="entry name" value="S4"/>
    <property type="match status" value="1"/>
</dbReference>
<dbReference type="Pfam" id="PF01479">
    <property type="entry name" value="S4"/>
    <property type="match status" value="1"/>
</dbReference>
<gene>
    <name evidence="5" type="ORF">SAMN06296036_105288</name>
</gene>
<dbReference type="Pfam" id="PF01728">
    <property type="entry name" value="FtsJ"/>
    <property type="match status" value="1"/>
</dbReference>
<keyword evidence="6" id="KW-1185">Reference proteome</keyword>
<dbReference type="GO" id="GO:0003723">
    <property type="term" value="F:RNA binding"/>
    <property type="evidence" value="ECO:0007669"/>
    <property type="project" value="UniProtKB-KW"/>
</dbReference>
<keyword evidence="5" id="KW-0489">Methyltransferase</keyword>
<dbReference type="Proteomes" id="UP000192907">
    <property type="component" value="Unassembled WGS sequence"/>
</dbReference>
<dbReference type="InterPro" id="IPR002942">
    <property type="entry name" value="S4_RNA-bd"/>
</dbReference>
<dbReference type="SUPFAM" id="SSF53335">
    <property type="entry name" value="S-adenosyl-L-methionine-dependent methyltransferases"/>
    <property type="match status" value="1"/>
</dbReference>
<dbReference type="SMART" id="SM00363">
    <property type="entry name" value="S4"/>
    <property type="match status" value="1"/>
</dbReference>
<protein>
    <submittedName>
        <fullName evidence="5">23S rRNA (Cytidine1920-2'-O)/16S rRNA (Cytidine1409-2'-O)-methyltransferase</fullName>
    </submittedName>
</protein>
<dbReference type="Gene3D" id="3.10.290.10">
    <property type="entry name" value="RNA-binding S4 domain"/>
    <property type="match status" value="1"/>
</dbReference>